<sequence>MVKKLNHNASERDRRKKVNGLYSSLRSLLPVAKNEEVELSRDGFLCSEIYTRIAGATGEIGRAAVSVNRLSDSEVAIQISMNKDEVEKTQLSEILHLLEQQGFLLLGATSSESFGGMIFCNIHLQVEPETTYQLTDSDIEALRKKVLELIV</sequence>
<dbReference type="InterPro" id="IPR015660">
    <property type="entry name" value="MASH1/Ascl1a-like"/>
</dbReference>
<comment type="subcellular location">
    <subcellularLocation>
        <location evidence="1">Nucleus</location>
    </subcellularLocation>
</comment>
<dbReference type="InterPro" id="IPR036638">
    <property type="entry name" value="HLH_DNA-bd_sf"/>
</dbReference>
<keyword evidence="5" id="KW-0539">Nucleus</keyword>
<keyword evidence="3" id="KW-0238">DNA-binding</keyword>
<dbReference type="PROSITE" id="PS50888">
    <property type="entry name" value="BHLH"/>
    <property type="match status" value="1"/>
</dbReference>
<dbReference type="Proteomes" id="UP000436088">
    <property type="component" value="Unassembled WGS sequence"/>
</dbReference>
<evidence type="ECO:0000256" key="2">
    <source>
        <dbReference type="ARBA" id="ARBA00023015"/>
    </source>
</evidence>
<dbReference type="GO" id="GO:0000977">
    <property type="term" value="F:RNA polymerase II transcription regulatory region sequence-specific DNA binding"/>
    <property type="evidence" value="ECO:0007669"/>
    <property type="project" value="TreeGrafter"/>
</dbReference>
<evidence type="ECO:0000259" key="6">
    <source>
        <dbReference type="PROSITE" id="PS50888"/>
    </source>
</evidence>
<dbReference type="EMBL" id="VEPZ02001146">
    <property type="protein sequence ID" value="KAE8691694.1"/>
    <property type="molecule type" value="Genomic_DNA"/>
</dbReference>
<evidence type="ECO:0000256" key="5">
    <source>
        <dbReference type="ARBA" id="ARBA00023242"/>
    </source>
</evidence>
<name>A0A6A2ZI48_HIBSY</name>
<evidence type="ECO:0000256" key="4">
    <source>
        <dbReference type="ARBA" id="ARBA00023163"/>
    </source>
</evidence>
<dbReference type="GO" id="GO:0000981">
    <property type="term" value="F:DNA-binding transcription factor activity, RNA polymerase II-specific"/>
    <property type="evidence" value="ECO:0007669"/>
    <property type="project" value="TreeGrafter"/>
</dbReference>
<keyword evidence="2" id="KW-0805">Transcription regulation</keyword>
<keyword evidence="8" id="KW-1185">Reference proteome</keyword>
<evidence type="ECO:0000313" key="8">
    <source>
        <dbReference type="Proteomes" id="UP000436088"/>
    </source>
</evidence>
<evidence type="ECO:0000256" key="1">
    <source>
        <dbReference type="ARBA" id="ARBA00004123"/>
    </source>
</evidence>
<dbReference type="GO" id="GO:0090575">
    <property type="term" value="C:RNA polymerase II transcription regulator complex"/>
    <property type="evidence" value="ECO:0007669"/>
    <property type="project" value="TreeGrafter"/>
</dbReference>
<comment type="caution">
    <text evidence="7">The sequence shown here is derived from an EMBL/GenBank/DDBJ whole genome shotgun (WGS) entry which is preliminary data.</text>
</comment>
<evidence type="ECO:0000256" key="3">
    <source>
        <dbReference type="ARBA" id="ARBA00023125"/>
    </source>
</evidence>
<protein>
    <recommendedName>
        <fullName evidence="6">BHLH domain-containing protein</fullName>
    </recommendedName>
</protein>
<dbReference type="GO" id="GO:0046983">
    <property type="term" value="F:protein dimerization activity"/>
    <property type="evidence" value="ECO:0007669"/>
    <property type="project" value="InterPro"/>
</dbReference>
<reference evidence="7" key="1">
    <citation type="submission" date="2019-09" db="EMBL/GenBank/DDBJ databases">
        <title>Draft genome information of white flower Hibiscus syriacus.</title>
        <authorList>
            <person name="Kim Y.-M."/>
        </authorList>
    </citation>
    <scope>NUCLEOTIDE SEQUENCE [LARGE SCALE GENOMIC DNA]</scope>
    <source>
        <strain evidence="7">YM2019G1</strain>
    </source>
</reference>
<accession>A0A6A2ZI48</accession>
<dbReference type="PANTHER" id="PTHR13935">
    <property type="entry name" value="ACHAETE-SCUTE TRANSCRIPTION FACTOR-RELATED"/>
    <property type="match status" value="1"/>
</dbReference>
<dbReference type="AlphaFoldDB" id="A0A6A2ZI48"/>
<dbReference type="SUPFAM" id="SSF47459">
    <property type="entry name" value="HLH, helix-loop-helix DNA-binding domain"/>
    <property type="match status" value="1"/>
</dbReference>
<evidence type="ECO:0000313" key="7">
    <source>
        <dbReference type="EMBL" id="KAE8691694.1"/>
    </source>
</evidence>
<dbReference type="InterPro" id="IPR011598">
    <property type="entry name" value="bHLH_dom"/>
</dbReference>
<organism evidence="7 8">
    <name type="scientific">Hibiscus syriacus</name>
    <name type="common">Rose of Sharon</name>
    <dbReference type="NCBI Taxonomy" id="106335"/>
    <lineage>
        <taxon>Eukaryota</taxon>
        <taxon>Viridiplantae</taxon>
        <taxon>Streptophyta</taxon>
        <taxon>Embryophyta</taxon>
        <taxon>Tracheophyta</taxon>
        <taxon>Spermatophyta</taxon>
        <taxon>Magnoliopsida</taxon>
        <taxon>eudicotyledons</taxon>
        <taxon>Gunneridae</taxon>
        <taxon>Pentapetalae</taxon>
        <taxon>rosids</taxon>
        <taxon>malvids</taxon>
        <taxon>Malvales</taxon>
        <taxon>Malvaceae</taxon>
        <taxon>Malvoideae</taxon>
        <taxon>Hibiscus</taxon>
    </lineage>
</organism>
<proteinExistence type="predicted"/>
<dbReference type="Pfam" id="PF00010">
    <property type="entry name" value="HLH"/>
    <property type="match status" value="1"/>
</dbReference>
<feature type="domain" description="BHLH" evidence="6">
    <location>
        <begin position="2"/>
        <end position="71"/>
    </location>
</feature>
<keyword evidence="4" id="KW-0804">Transcription</keyword>
<dbReference type="Gene3D" id="4.10.280.10">
    <property type="entry name" value="Helix-loop-helix DNA-binding domain"/>
    <property type="match status" value="1"/>
</dbReference>
<gene>
    <name evidence="7" type="ORF">F3Y22_tig00110885pilonHSYRG00092</name>
</gene>
<dbReference type="PANTHER" id="PTHR13935:SF41">
    <property type="entry name" value="TRANSCRIPTION FACTOR ORG2-RELATED"/>
    <property type="match status" value="1"/>
</dbReference>